<keyword evidence="2" id="KW-1185">Reference proteome</keyword>
<evidence type="ECO:0000313" key="1">
    <source>
        <dbReference type="EMBL" id="KAH8004699.1"/>
    </source>
</evidence>
<comment type="caution">
    <text evidence="1">The sequence shown here is derived from an EMBL/GenBank/DDBJ whole genome shotgun (WGS) entry which is preliminary data.</text>
</comment>
<protein>
    <submittedName>
        <fullName evidence="1">Uncharacterized protein</fullName>
    </submittedName>
</protein>
<organism evidence="1 2">
    <name type="scientific">Sphaerodactylus townsendi</name>
    <dbReference type="NCBI Taxonomy" id="933632"/>
    <lineage>
        <taxon>Eukaryota</taxon>
        <taxon>Metazoa</taxon>
        <taxon>Chordata</taxon>
        <taxon>Craniata</taxon>
        <taxon>Vertebrata</taxon>
        <taxon>Euteleostomi</taxon>
        <taxon>Lepidosauria</taxon>
        <taxon>Squamata</taxon>
        <taxon>Bifurcata</taxon>
        <taxon>Gekkota</taxon>
        <taxon>Sphaerodactylidae</taxon>
        <taxon>Sphaerodactylus</taxon>
    </lineage>
</organism>
<reference evidence="1" key="1">
    <citation type="submission" date="2021-08" db="EMBL/GenBank/DDBJ databases">
        <title>The first chromosome-level gecko genome reveals the dynamic sex chromosomes of Neotropical dwarf geckos (Sphaerodactylidae: Sphaerodactylus).</title>
        <authorList>
            <person name="Pinto B.J."/>
            <person name="Keating S.E."/>
            <person name="Gamble T."/>
        </authorList>
    </citation>
    <scope>NUCLEOTIDE SEQUENCE</scope>
    <source>
        <strain evidence="1">TG3544</strain>
    </source>
</reference>
<proteinExistence type="predicted"/>
<dbReference type="Proteomes" id="UP000827872">
    <property type="component" value="Linkage Group LG04"/>
</dbReference>
<name>A0ACB8FHD3_9SAUR</name>
<sequence>MEEIKYGKILAKKKRQKKSGAQHACSTWLREAFRVLQYIFSPDISLGGRVKTAYGSHAQSGVRTQIFTDYERTSGNQKKYKIAICPQFAVAFKQQHSEALGGLSPGCRSRNAISQSSTLVKGGRADLATL</sequence>
<dbReference type="EMBL" id="CM037617">
    <property type="protein sequence ID" value="KAH8004699.1"/>
    <property type="molecule type" value="Genomic_DNA"/>
</dbReference>
<accession>A0ACB8FHD3</accession>
<gene>
    <name evidence="1" type="ORF">K3G42_017372</name>
</gene>
<evidence type="ECO:0000313" key="2">
    <source>
        <dbReference type="Proteomes" id="UP000827872"/>
    </source>
</evidence>